<sequence length="159" mass="16295">MTARDAIARELNPGGHSSACRASGFIAERGPCDCGMFDKTDRIISALTAAGFSIVPAGEVEAVEAGAECMWAEKPCTCGGGPCEQVSFGENHESLLAELIGEHSGCGHGIQNESIPVKLARGDEVYVVRGELGRALIPATGPVKAFTAAPLSARPKGGA</sequence>
<accession>A0A316CM73</accession>
<organism evidence="1 2">
    <name type="scientific">Pseudaminobacter salicylatoxidans</name>
    <dbReference type="NCBI Taxonomy" id="93369"/>
    <lineage>
        <taxon>Bacteria</taxon>
        <taxon>Pseudomonadati</taxon>
        <taxon>Pseudomonadota</taxon>
        <taxon>Alphaproteobacteria</taxon>
        <taxon>Hyphomicrobiales</taxon>
        <taxon>Phyllobacteriaceae</taxon>
        <taxon>Pseudaminobacter</taxon>
    </lineage>
</organism>
<reference evidence="1 2" key="1">
    <citation type="submission" date="2018-05" db="EMBL/GenBank/DDBJ databases">
        <title>Genomic Encyclopedia of Type Strains, Phase IV (KMG-IV): sequencing the most valuable type-strain genomes for metagenomic binning, comparative biology and taxonomic classification.</title>
        <authorList>
            <person name="Goeker M."/>
        </authorList>
    </citation>
    <scope>NUCLEOTIDE SEQUENCE [LARGE SCALE GENOMIC DNA]</scope>
    <source>
        <strain evidence="1 2">DSM 6986</strain>
    </source>
</reference>
<gene>
    <name evidence="1" type="ORF">C7441_11067</name>
</gene>
<evidence type="ECO:0000313" key="1">
    <source>
        <dbReference type="EMBL" id="PWJ81535.1"/>
    </source>
</evidence>
<protein>
    <submittedName>
        <fullName evidence="1">Uncharacterized protein</fullName>
    </submittedName>
</protein>
<dbReference type="Proteomes" id="UP000245396">
    <property type="component" value="Unassembled WGS sequence"/>
</dbReference>
<dbReference type="AlphaFoldDB" id="A0A316CM73"/>
<comment type="caution">
    <text evidence="1">The sequence shown here is derived from an EMBL/GenBank/DDBJ whole genome shotgun (WGS) entry which is preliminary data.</text>
</comment>
<proteinExistence type="predicted"/>
<dbReference type="EMBL" id="QGGG01000010">
    <property type="protein sequence ID" value="PWJ81535.1"/>
    <property type="molecule type" value="Genomic_DNA"/>
</dbReference>
<keyword evidence="2" id="KW-1185">Reference proteome</keyword>
<evidence type="ECO:0000313" key="2">
    <source>
        <dbReference type="Proteomes" id="UP000245396"/>
    </source>
</evidence>
<name>A0A316CM73_PSESE</name>